<keyword evidence="2" id="KW-1185">Reference proteome</keyword>
<reference evidence="1 2" key="2">
    <citation type="journal article" date="2022" name="Mol. Ecol. Resour.">
        <title>The genomes of chicory, endive, great burdock and yacon provide insights into Asteraceae paleo-polyploidization history and plant inulin production.</title>
        <authorList>
            <person name="Fan W."/>
            <person name="Wang S."/>
            <person name="Wang H."/>
            <person name="Wang A."/>
            <person name="Jiang F."/>
            <person name="Liu H."/>
            <person name="Zhao H."/>
            <person name="Xu D."/>
            <person name="Zhang Y."/>
        </authorList>
    </citation>
    <scope>NUCLEOTIDE SEQUENCE [LARGE SCALE GENOMIC DNA]</scope>
    <source>
        <strain evidence="2">cv. Niubang</strain>
    </source>
</reference>
<protein>
    <submittedName>
        <fullName evidence="1">Uncharacterized protein</fullName>
    </submittedName>
</protein>
<accession>A0ACB8Z263</accession>
<dbReference type="Proteomes" id="UP001055879">
    <property type="component" value="Linkage Group LG11"/>
</dbReference>
<proteinExistence type="predicted"/>
<organism evidence="1 2">
    <name type="scientific">Arctium lappa</name>
    <name type="common">Greater burdock</name>
    <name type="synonym">Lappa major</name>
    <dbReference type="NCBI Taxonomy" id="4217"/>
    <lineage>
        <taxon>Eukaryota</taxon>
        <taxon>Viridiplantae</taxon>
        <taxon>Streptophyta</taxon>
        <taxon>Embryophyta</taxon>
        <taxon>Tracheophyta</taxon>
        <taxon>Spermatophyta</taxon>
        <taxon>Magnoliopsida</taxon>
        <taxon>eudicotyledons</taxon>
        <taxon>Gunneridae</taxon>
        <taxon>Pentapetalae</taxon>
        <taxon>asterids</taxon>
        <taxon>campanulids</taxon>
        <taxon>Asterales</taxon>
        <taxon>Asteraceae</taxon>
        <taxon>Carduoideae</taxon>
        <taxon>Cardueae</taxon>
        <taxon>Arctiinae</taxon>
        <taxon>Arctium</taxon>
    </lineage>
</organism>
<reference evidence="2" key="1">
    <citation type="journal article" date="2022" name="Mol. Ecol. Resour.">
        <title>The genomes of chicory, endive, great burdock and yacon provide insights into Asteraceae palaeo-polyploidization history and plant inulin production.</title>
        <authorList>
            <person name="Fan W."/>
            <person name="Wang S."/>
            <person name="Wang H."/>
            <person name="Wang A."/>
            <person name="Jiang F."/>
            <person name="Liu H."/>
            <person name="Zhao H."/>
            <person name="Xu D."/>
            <person name="Zhang Y."/>
        </authorList>
    </citation>
    <scope>NUCLEOTIDE SEQUENCE [LARGE SCALE GENOMIC DNA]</scope>
    <source>
        <strain evidence="2">cv. Niubang</strain>
    </source>
</reference>
<name>A0ACB8Z263_ARCLA</name>
<sequence length="114" mass="13280">MDSRNLIRFLFLFFIIAVVLLLTRINIPFSDKPENLTENRFLQSNLKQPSKPTTIVVAHRHASVVPHHPLDPLTVTKLLDLRSTLLSHVLFRNSKDFKRSTPSFLILRDPLRRQ</sequence>
<comment type="caution">
    <text evidence="1">The sequence shown here is derived from an EMBL/GenBank/DDBJ whole genome shotgun (WGS) entry which is preliminary data.</text>
</comment>
<dbReference type="EMBL" id="CM042057">
    <property type="protein sequence ID" value="KAI3691693.1"/>
    <property type="molecule type" value="Genomic_DNA"/>
</dbReference>
<evidence type="ECO:0000313" key="2">
    <source>
        <dbReference type="Proteomes" id="UP001055879"/>
    </source>
</evidence>
<gene>
    <name evidence="1" type="ORF">L6452_31495</name>
</gene>
<evidence type="ECO:0000313" key="1">
    <source>
        <dbReference type="EMBL" id="KAI3691693.1"/>
    </source>
</evidence>